<dbReference type="CDD" id="cd12913">
    <property type="entry name" value="PDC1_MCP_like"/>
    <property type="match status" value="1"/>
</dbReference>
<reference evidence="2 3" key="1">
    <citation type="submission" date="2018-10" db="EMBL/GenBank/DDBJ databases">
        <title>Genomic Encyclopedia of Type Strains, Phase IV (KMG-IV): sequencing the most valuable type-strain genomes for metagenomic binning, comparative biology and taxonomic classification.</title>
        <authorList>
            <person name="Goeker M."/>
        </authorList>
    </citation>
    <scope>NUCLEOTIDE SEQUENCE [LARGE SCALE GENOMIC DNA]</scope>
    <source>
        <strain evidence="2 3">DSM 22008</strain>
    </source>
</reference>
<feature type="transmembrane region" description="Helical" evidence="1">
    <location>
        <begin position="687"/>
        <end position="704"/>
    </location>
</feature>
<evidence type="ECO:0000256" key="1">
    <source>
        <dbReference type="SAM" id="Phobius"/>
    </source>
</evidence>
<dbReference type="OrthoDB" id="3378718at2"/>
<dbReference type="Gene3D" id="3.30.450.20">
    <property type="entry name" value="PAS domain"/>
    <property type="match status" value="2"/>
</dbReference>
<feature type="transmembrane region" description="Helical" evidence="1">
    <location>
        <begin position="647"/>
        <end position="667"/>
    </location>
</feature>
<proteinExistence type="predicted"/>
<feature type="transmembrane region" description="Helical" evidence="1">
    <location>
        <begin position="617"/>
        <end position="635"/>
    </location>
</feature>
<keyword evidence="3" id="KW-1185">Reference proteome</keyword>
<dbReference type="InParanoid" id="A0A420WDU4"/>
<dbReference type="EMBL" id="RBII01000002">
    <property type="protein sequence ID" value="RKQ69187.1"/>
    <property type="molecule type" value="Genomic_DNA"/>
</dbReference>
<dbReference type="Proteomes" id="UP000282211">
    <property type="component" value="Unassembled WGS sequence"/>
</dbReference>
<dbReference type="CDD" id="cd12912">
    <property type="entry name" value="PDC2_MCP_like"/>
    <property type="match status" value="1"/>
</dbReference>
<keyword evidence="1" id="KW-0812">Transmembrane</keyword>
<feature type="transmembrane region" description="Helical" evidence="1">
    <location>
        <begin position="308"/>
        <end position="327"/>
    </location>
</feature>
<sequence>MKKMTRIILYLLLLLTAGFLAFNVISYGRYVKSQETQAIETGEAITASLKTDIETLLHTVKAAGDELGQKFGESEFTDAEVKDLIRQVALDYPEIRGVTACYEKYAFSETQALYCPYYNKSSQSYLDVGDSYDYTVKRDGTAWYTDVVEFGEAWANPYYGAAAGEWFVDYGVPFYYASGPKKGQIRGIIDFSLEVGDFKRIVHGLTVGKAGYGFITSKNGSFITHPNADFVGTQTVQSLLAEENRPRLKAAYQGIIDKKSGYSEFFDAEHNDHSLIFYDQLEIADFGMGMVFFKRDMMDDQRQRNRRYIKMFLTFSVLCVLAITLYFGRDVLDAMEIEVISLLATLLLIANVVFIGFLQHGSVGSLGAAESPPVIDTSSLEAYVSRQNSRAEALKIDPPIVVPTGIYVERIDFIDSYNVNFGGVVWQKYPLDMSDEIEVGIRFPQTSPFAEASYIEEAYRESVKGKEGEAGYLLVGFDYRVTLRLNLKYADFPFDKRHLDIQITPKSQNDNLIFVPDLNSYDFTSPTKLAGLNPDIVMSGNEITRSYFNFSTKSYDFNMGYGSKAFLENTSILHYNVHIKRLLLNAFVTYLIPIFVALCLIYILIMACGKTEARQGIIESMAAFFFVLIFSHIDLRKDIVTADVIFMEYFYFATYFMIVASTLNLMFYTKNKTSLFDFNDNQIYRAVYFPIFFAILLTAMLVKFY</sequence>
<dbReference type="RefSeq" id="WP_121101459.1">
    <property type="nucleotide sequence ID" value="NZ_RBII01000002.1"/>
</dbReference>
<dbReference type="AlphaFoldDB" id="A0A420WDU4"/>
<evidence type="ECO:0000313" key="3">
    <source>
        <dbReference type="Proteomes" id="UP000282211"/>
    </source>
</evidence>
<keyword evidence="1" id="KW-0472">Membrane</keyword>
<protein>
    <submittedName>
        <fullName evidence="2">Cache domain-containing protein</fullName>
    </submittedName>
</protein>
<feature type="transmembrane region" description="Helical" evidence="1">
    <location>
        <begin position="339"/>
        <end position="358"/>
    </location>
</feature>
<evidence type="ECO:0000313" key="2">
    <source>
        <dbReference type="EMBL" id="RKQ69187.1"/>
    </source>
</evidence>
<gene>
    <name evidence="2" type="ORF">DES40_1986</name>
</gene>
<accession>A0A420WDU4</accession>
<comment type="caution">
    <text evidence="2">The sequence shown here is derived from an EMBL/GenBank/DDBJ whole genome shotgun (WGS) entry which is preliminary data.</text>
</comment>
<organism evidence="2 3">
    <name type="scientific">Litorimonas taeanensis</name>
    <dbReference type="NCBI Taxonomy" id="568099"/>
    <lineage>
        <taxon>Bacteria</taxon>
        <taxon>Pseudomonadati</taxon>
        <taxon>Pseudomonadota</taxon>
        <taxon>Alphaproteobacteria</taxon>
        <taxon>Maricaulales</taxon>
        <taxon>Robiginitomaculaceae</taxon>
    </lineage>
</organism>
<name>A0A420WDU4_9PROT</name>
<feature type="transmembrane region" description="Helical" evidence="1">
    <location>
        <begin position="582"/>
        <end position="605"/>
    </location>
</feature>
<keyword evidence="1" id="KW-1133">Transmembrane helix</keyword>